<comment type="caution">
    <text evidence="1">The sequence shown here is derived from an EMBL/GenBank/DDBJ whole genome shotgun (WGS) entry which is preliminary data.</text>
</comment>
<keyword evidence="2" id="KW-1185">Reference proteome</keyword>
<evidence type="ECO:0000313" key="1">
    <source>
        <dbReference type="EMBL" id="GEM46738.1"/>
    </source>
</evidence>
<dbReference type="Gene3D" id="1.10.260.40">
    <property type="entry name" value="lambda repressor-like DNA-binding domains"/>
    <property type="match status" value="1"/>
</dbReference>
<name>A0A511N2Q3_DEIC1</name>
<dbReference type="RefSeq" id="WP_146884538.1">
    <property type="nucleotide sequence ID" value="NZ_BJXB01000009.1"/>
</dbReference>
<organism evidence="1 2">
    <name type="scientific">Deinococcus cellulosilyticus (strain DSM 18568 / NBRC 106333 / KACC 11606 / 5516J-15)</name>
    <dbReference type="NCBI Taxonomy" id="1223518"/>
    <lineage>
        <taxon>Bacteria</taxon>
        <taxon>Thermotogati</taxon>
        <taxon>Deinococcota</taxon>
        <taxon>Deinococci</taxon>
        <taxon>Deinococcales</taxon>
        <taxon>Deinococcaceae</taxon>
        <taxon>Deinococcus</taxon>
    </lineage>
</organism>
<evidence type="ECO:0000313" key="2">
    <source>
        <dbReference type="Proteomes" id="UP000321306"/>
    </source>
</evidence>
<dbReference type="AlphaFoldDB" id="A0A511N2Q3"/>
<dbReference type="EMBL" id="BJXB01000009">
    <property type="protein sequence ID" value="GEM46738.1"/>
    <property type="molecule type" value="Genomic_DNA"/>
</dbReference>
<reference evidence="1 2" key="1">
    <citation type="submission" date="2019-07" db="EMBL/GenBank/DDBJ databases">
        <title>Whole genome shotgun sequence of Deinococcus cellulosilyticus NBRC 106333.</title>
        <authorList>
            <person name="Hosoyama A."/>
            <person name="Uohara A."/>
            <person name="Ohji S."/>
            <person name="Ichikawa N."/>
        </authorList>
    </citation>
    <scope>NUCLEOTIDE SEQUENCE [LARGE SCALE GENOMIC DNA]</scope>
    <source>
        <strain evidence="1 2">NBRC 106333</strain>
    </source>
</reference>
<protein>
    <recommendedName>
        <fullName evidence="3">HTH cro/C1-type domain-containing protein</fullName>
    </recommendedName>
</protein>
<dbReference type="InterPro" id="IPR010982">
    <property type="entry name" value="Lambda_DNA-bd_dom_sf"/>
</dbReference>
<evidence type="ECO:0008006" key="3">
    <source>
        <dbReference type="Google" id="ProtNLM"/>
    </source>
</evidence>
<dbReference type="Proteomes" id="UP000321306">
    <property type="component" value="Unassembled WGS sequence"/>
</dbReference>
<dbReference type="GO" id="GO:0003677">
    <property type="term" value="F:DNA binding"/>
    <property type="evidence" value="ECO:0007669"/>
    <property type="project" value="InterPro"/>
</dbReference>
<dbReference type="OrthoDB" id="9796786at2"/>
<gene>
    <name evidence="1" type="ORF">DC3_23730</name>
</gene>
<dbReference type="SUPFAM" id="SSF47413">
    <property type="entry name" value="lambda repressor-like DNA-binding domains"/>
    <property type="match status" value="1"/>
</dbReference>
<accession>A0A511N2Q3</accession>
<proteinExistence type="predicted"/>
<sequence length="89" mass="9949">MKEVLPIPEQPVHPGLILKFECECRGITVEELAVQLEYTLDDLQEVLLGNAPVIPLLALKIERLWELSAGLLISIQKDHDAVHWGSPQS</sequence>